<evidence type="ECO:0000313" key="2">
    <source>
        <dbReference type="Proteomes" id="UP000076967"/>
    </source>
</evidence>
<organism evidence="1 2">
    <name type="scientific">Paenibacillus glacialis</name>
    <dbReference type="NCBI Taxonomy" id="494026"/>
    <lineage>
        <taxon>Bacteria</taxon>
        <taxon>Bacillati</taxon>
        <taxon>Bacillota</taxon>
        <taxon>Bacilli</taxon>
        <taxon>Bacillales</taxon>
        <taxon>Paenibacillaceae</taxon>
        <taxon>Paenibacillus</taxon>
    </lineage>
</organism>
<dbReference type="Proteomes" id="UP000076967">
    <property type="component" value="Unassembled WGS sequence"/>
</dbReference>
<gene>
    <name evidence="1" type="ORF">PGLA_04840</name>
</gene>
<protein>
    <submittedName>
        <fullName evidence="1">Uncharacterized protein</fullName>
    </submittedName>
</protein>
<name>A0A168MJ87_9BACL</name>
<comment type="caution">
    <text evidence="1">The sequence shown here is derived from an EMBL/GenBank/DDBJ whole genome shotgun (WGS) entry which is preliminary data.</text>
</comment>
<dbReference type="STRING" id="494026.PGLA_04840"/>
<dbReference type="EMBL" id="LVJH01000006">
    <property type="protein sequence ID" value="OAB44744.1"/>
    <property type="molecule type" value="Genomic_DNA"/>
</dbReference>
<evidence type="ECO:0000313" key="1">
    <source>
        <dbReference type="EMBL" id="OAB44744.1"/>
    </source>
</evidence>
<dbReference type="RefSeq" id="WP_068529559.1">
    <property type="nucleotide sequence ID" value="NZ_LVJH01000006.1"/>
</dbReference>
<reference evidence="1 2" key="1">
    <citation type="submission" date="2016-03" db="EMBL/GenBank/DDBJ databases">
        <title>Draft genome sequence of Paenibacillus glacialis DSM 22343.</title>
        <authorList>
            <person name="Shin S.-K."/>
            <person name="Yi H."/>
        </authorList>
    </citation>
    <scope>NUCLEOTIDE SEQUENCE [LARGE SCALE GENOMIC DNA]</scope>
    <source>
        <strain evidence="1 2">DSM 22343</strain>
    </source>
</reference>
<proteinExistence type="predicted"/>
<keyword evidence="2" id="KW-1185">Reference proteome</keyword>
<accession>A0A168MJ87</accession>
<dbReference type="AlphaFoldDB" id="A0A168MJ87"/>
<sequence>MQGKNQSIVSAKVTAAVAKIIYDSSLPSSVHHIEQVMDLAYIQKELGTALSLDTRITVPPQQGSSIHLNFFYGNMNHLI</sequence>